<sequence length="666" mass="72469">MVRSAAKHNQVIDTPPSIMFDQVDMKAPLVPITHPRRILEGLGNIIAKVEVDGEPYPASMELQNNIPRLIEARRALPHSQPVSGAIGVWAMIYPKHMFLPREDMARFYHSIQGRYLGTALGKLAFDMSTDMERLAWERETALRNAFYEGARLHKILGGGGEWGAKASLLSMDPKTSHTPQSEADELDRFMRSFNGEHDAKDAIAQPGDFVQFFVERDAKQMPLDKHHNLKTVSEYPPVRFGCGDMHMRDIDESNRILTGKRRDRALPEYLCFDHFGAHSAEGIYVSSADLGPNTKMDVPGATLTMTTVKGSEKSYRPYVPVDNTKGLRSPDIRATMASSKLATIGILSLGDMGTGIAKLLVAKGFSVATNGSGRSKETLERAQAASVTNLPTDTDLVKQCDVILSVVPPRDAENTAQRVIDAMQFINKEQQLYFADMNAVAPSTIKAMDRGIKRAQVPITLIDGSILGGPPKPKEAGSPATGGGASASAGGDWDLPLMPTSGPVQIADIPGYGAKLAEALNVRHISSDIGASSGLKMCYASLSKGYAAIAIQSFTTAQRMGVLEPLREALQDTVPGRVKQTENALTGMPPKAYRWVREMEEIAKTHTEEGGFEDYLFKGAAGVFKAVAQDTVLGQEKVGQRKRGRTAEDVAAAMAEGMEKRRKKMD</sequence>
<accession>A0ABR1PPB6</accession>
<dbReference type="Pfam" id="PF09130">
    <property type="entry name" value="DUF1932"/>
    <property type="match status" value="1"/>
</dbReference>
<dbReference type="PANTHER" id="PTHR43580">
    <property type="entry name" value="OXIDOREDUCTASE GLYR1-RELATED"/>
    <property type="match status" value="1"/>
</dbReference>
<evidence type="ECO:0000256" key="1">
    <source>
        <dbReference type="ARBA" id="ARBA00007598"/>
    </source>
</evidence>
<dbReference type="SUPFAM" id="SSF48179">
    <property type="entry name" value="6-phosphogluconate dehydrogenase C-terminal domain-like"/>
    <property type="match status" value="1"/>
</dbReference>
<dbReference type="InterPro" id="IPR051265">
    <property type="entry name" value="HIBADH-related_NP60_sf"/>
</dbReference>
<dbReference type="EMBL" id="JAKNSF020000002">
    <property type="protein sequence ID" value="KAK7741486.1"/>
    <property type="molecule type" value="Genomic_DNA"/>
</dbReference>
<feature type="region of interest" description="Disordered" evidence="2">
    <location>
        <begin position="464"/>
        <end position="491"/>
    </location>
</feature>
<name>A0ABR1PPB6_DIAER</name>
<organism evidence="5 6">
    <name type="scientific">Diaporthe eres</name>
    <name type="common">Phomopsis oblonga</name>
    <dbReference type="NCBI Taxonomy" id="83184"/>
    <lineage>
        <taxon>Eukaryota</taxon>
        <taxon>Fungi</taxon>
        <taxon>Dikarya</taxon>
        <taxon>Ascomycota</taxon>
        <taxon>Pezizomycotina</taxon>
        <taxon>Sordariomycetes</taxon>
        <taxon>Sordariomycetidae</taxon>
        <taxon>Diaporthales</taxon>
        <taxon>Diaporthaceae</taxon>
        <taxon>Diaporthe</taxon>
        <taxon>Diaporthe eres species complex</taxon>
    </lineage>
</organism>
<comment type="similarity">
    <text evidence="1">Belongs to the HIBADH-related family. NP60 subfamily.</text>
</comment>
<evidence type="ECO:0000313" key="6">
    <source>
        <dbReference type="Proteomes" id="UP001430848"/>
    </source>
</evidence>
<evidence type="ECO:0000313" key="5">
    <source>
        <dbReference type="EMBL" id="KAK7741486.1"/>
    </source>
</evidence>
<keyword evidence="6" id="KW-1185">Reference proteome</keyword>
<dbReference type="InterPro" id="IPR036291">
    <property type="entry name" value="NAD(P)-bd_dom_sf"/>
</dbReference>
<gene>
    <name evidence="5" type="ORF">SLS63_001042</name>
</gene>
<dbReference type="InterPro" id="IPR008927">
    <property type="entry name" value="6-PGluconate_DH-like_C_sf"/>
</dbReference>
<dbReference type="PANTHER" id="PTHR43580:SF2">
    <property type="entry name" value="CYTOKINE-LIKE NUCLEAR FACTOR N-PAC"/>
    <property type="match status" value="1"/>
</dbReference>
<dbReference type="Gene3D" id="3.40.50.720">
    <property type="entry name" value="NAD(P)-binding Rossmann-like Domain"/>
    <property type="match status" value="1"/>
</dbReference>
<reference evidence="5 6" key="1">
    <citation type="submission" date="2024-02" db="EMBL/GenBank/DDBJ databases">
        <title>De novo assembly and annotation of 12 fungi associated with fruit tree decline syndrome in Ontario, Canada.</title>
        <authorList>
            <person name="Sulman M."/>
            <person name="Ellouze W."/>
            <person name="Ilyukhin E."/>
        </authorList>
    </citation>
    <scope>NUCLEOTIDE SEQUENCE [LARGE SCALE GENOMIC DNA]</scope>
    <source>
        <strain evidence="5 6">M169</strain>
    </source>
</reference>
<evidence type="ECO:0000259" key="4">
    <source>
        <dbReference type="Pfam" id="PF09130"/>
    </source>
</evidence>
<feature type="domain" description="Pyrroline-5-carboxylate reductase catalytic N-terminal" evidence="3">
    <location>
        <begin position="343"/>
        <end position="419"/>
    </location>
</feature>
<evidence type="ECO:0000259" key="3">
    <source>
        <dbReference type="Pfam" id="PF03807"/>
    </source>
</evidence>
<dbReference type="SUPFAM" id="SSF51735">
    <property type="entry name" value="NAD(P)-binding Rossmann-fold domains"/>
    <property type="match status" value="1"/>
</dbReference>
<dbReference type="InterPro" id="IPR013328">
    <property type="entry name" value="6PGD_dom2"/>
</dbReference>
<dbReference type="Pfam" id="PF03807">
    <property type="entry name" value="F420_oxidored"/>
    <property type="match status" value="1"/>
</dbReference>
<dbReference type="Proteomes" id="UP001430848">
    <property type="component" value="Unassembled WGS sequence"/>
</dbReference>
<comment type="caution">
    <text evidence="5">The sequence shown here is derived from an EMBL/GenBank/DDBJ whole genome shotgun (WGS) entry which is preliminary data.</text>
</comment>
<evidence type="ECO:0008006" key="7">
    <source>
        <dbReference type="Google" id="ProtNLM"/>
    </source>
</evidence>
<dbReference type="InterPro" id="IPR028939">
    <property type="entry name" value="P5C_Rdtase_cat_N"/>
</dbReference>
<protein>
    <recommendedName>
        <fullName evidence="7">6-phosphogluconate dehydrogenase</fullName>
    </recommendedName>
</protein>
<feature type="domain" description="Phosphogluconate dehydrogenase NAD-binding putative C-terminal" evidence="4">
    <location>
        <begin position="557"/>
        <end position="627"/>
    </location>
</feature>
<evidence type="ECO:0000256" key="2">
    <source>
        <dbReference type="SAM" id="MobiDB-lite"/>
    </source>
</evidence>
<dbReference type="Gene3D" id="1.10.1040.10">
    <property type="entry name" value="N-(1-d-carboxylethyl)-l-norvaline Dehydrogenase, domain 2"/>
    <property type="match status" value="1"/>
</dbReference>
<proteinExistence type="inferred from homology"/>
<dbReference type="InterPro" id="IPR015814">
    <property type="entry name" value="Pgluconate_DH_NAD-bd_C"/>
</dbReference>